<reference evidence="5" key="1">
    <citation type="submission" date="2008-04" db="EMBL/GenBank/DDBJ databases">
        <title>Complete sequence of chromosome of Nostoc punctiforme ATCC 29133.</title>
        <authorList>
            <consortium name="US DOE Joint Genome Institute"/>
            <person name="Copeland A."/>
            <person name="Lucas S."/>
            <person name="Lapidus A."/>
            <person name="Glavina del Rio T."/>
            <person name="Dalin E."/>
            <person name="Tice H."/>
            <person name="Pitluck S."/>
            <person name="Chain P."/>
            <person name="Malfatti S."/>
            <person name="Shin M."/>
            <person name="Vergez L."/>
            <person name="Schmutz J."/>
            <person name="Larimer F."/>
            <person name="Land M."/>
            <person name="Hauser L."/>
            <person name="Kyrpides N."/>
            <person name="Kim E."/>
            <person name="Meeks J.C."/>
            <person name="Elhai J."/>
            <person name="Campbell E.L."/>
            <person name="Thiel T."/>
            <person name="Longmire J."/>
            <person name="Potts M."/>
            <person name="Atlas R."/>
        </authorList>
    </citation>
    <scope>NUCLEOTIDE SEQUENCE [LARGE SCALE GENOMIC DNA]</scope>
    <source>
        <strain evidence="5">ATCC 29133 / PCC 73102</strain>
    </source>
</reference>
<accession>B2J674</accession>
<dbReference type="Gene3D" id="2.40.30.170">
    <property type="match status" value="1"/>
</dbReference>
<dbReference type="OrthoDB" id="556614at2"/>
<keyword evidence="3" id="KW-1133">Transmembrane helix</keyword>
<evidence type="ECO:0000256" key="1">
    <source>
        <dbReference type="ARBA" id="ARBA00004196"/>
    </source>
</evidence>
<dbReference type="Gene3D" id="2.40.50.100">
    <property type="match status" value="1"/>
</dbReference>
<evidence type="ECO:0000256" key="3">
    <source>
        <dbReference type="SAM" id="Phobius"/>
    </source>
</evidence>
<protein>
    <submittedName>
        <fullName evidence="4">Secretion protein HlyD</fullName>
    </submittedName>
</protein>
<dbReference type="KEGG" id="npu:Npun_R2170"/>
<keyword evidence="3" id="KW-0812">Transmembrane</keyword>
<keyword evidence="2" id="KW-0175">Coiled coil</keyword>
<dbReference type="InterPro" id="IPR050465">
    <property type="entry name" value="UPF0194_transport"/>
</dbReference>
<dbReference type="GO" id="GO:0030313">
    <property type="term" value="C:cell envelope"/>
    <property type="evidence" value="ECO:0007669"/>
    <property type="project" value="UniProtKB-SubCell"/>
</dbReference>
<evidence type="ECO:0000313" key="5">
    <source>
        <dbReference type="Proteomes" id="UP000001191"/>
    </source>
</evidence>
<dbReference type="STRING" id="63737.Npun_R2170"/>
<dbReference type="HOGENOM" id="CLU_031364_1_0_3"/>
<comment type="subcellular location">
    <subcellularLocation>
        <location evidence="1">Cell envelope</location>
    </subcellularLocation>
</comment>
<keyword evidence="3" id="KW-0472">Membrane</keyword>
<dbReference type="EMBL" id="CP001037">
    <property type="protein sequence ID" value="ACC80774.1"/>
    <property type="molecule type" value="Genomic_DNA"/>
</dbReference>
<evidence type="ECO:0000313" key="4">
    <source>
        <dbReference type="EMBL" id="ACC80774.1"/>
    </source>
</evidence>
<dbReference type="PANTHER" id="PTHR32347">
    <property type="entry name" value="EFFLUX SYSTEM COMPONENT YKNX-RELATED"/>
    <property type="match status" value="1"/>
</dbReference>
<evidence type="ECO:0000256" key="2">
    <source>
        <dbReference type="ARBA" id="ARBA00023054"/>
    </source>
</evidence>
<gene>
    <name evidence="4" type="ordered locus">Npun_R2170</name>
</gene>
<dbReference type="AlphaFoldDB" id="B2J674"/>
<dbReference type="PANTHER" id="PTHR32347:SF27">
    <property type="entry name" value="RND EFFLUX PUMP MEMBRANE FUSION PROTEIN BARREL-SANDWICH DOMAIN-CONTAINING PROTEIN"/>
    <property type="match status" value="1"/>
</dbReference>
<sequence>MKAFEKSSKFTWTYIAIAVVALVASITSLSSISKILHSKPNLESSSVPLATDPPVKAVTALGRLEPKGEVIQLTASSQGSRIDRLLVKQGDWVQNKQVIAILDSRPRLQAALEQAMQRVAVTQAQLDRVKAGAKIGEIQAQKAVIARLEVQLREDTAAKKATVTRLDAEAENAQLEYQRYESLYQDGAVSASLRDSKRLIFETVVQQLKEAKINFYQTTAILTQQVKEAQATLDRIAEVRPIDIRVAQTEVNNTKAIVKQAQAELDLAYVRASRPGQILKIHTWEGEIVDSNKGIVSLGQTNQMYAIAEVYESDLPKVHKDQQATITNVSGGSLTETLRGVVDEVGLEVAKKDVLNTDPAANIDSRVVEVKIRLTPTDSQKVAGFTNMKVKVAIFL</sequence>
<reference evidence="4 5" key="2">
    <citation type="journal article" date="2013" name="Plant Physiol.">
        <title>A Nostoc punctiforme Sugar Transporter Necessary to Establish a Cyanobacterium-Plant Symbiosis.</title>
        <authorList>
            <person name="Ekman M."/>
            <person name="Picossi S."/>
            <person name="Campbell E.L."/>
            <person name="Meeks J.C."/>
            <person name="Flores E."/>
        </authorList>
    </citation>
    <scope>NUCLEOTIDE SEQUENCE [LARGE SCALE GENOMIC DNA]</scope>
    <source>
        <strain evidence="5">ATCC 29133 / PCC 73102</strain>
    </source>
</reference>
<dbReference type="eggNOG" id="COG0845">
    <property type="taxonomic scope" value="Bacteria"/>
</dbReference>
<keyword evidence="5" id="KW-1185">Reference proteome</keyword>
<dbReference type="PhylomeDB" id="B2J674"/>
<organism evidence="4 5">
    <name type="scientific">Nostoc punctiforme (strain ATCC 29133 / PCC 73102)</name>
    <dbReference type="NCBI Taxonomy" id="63737"/>
    <lineage>
        <taxon>Bacteria</taxon>
        <taxon>Bacillati</taxon>
        <taxon>Cyanobacteriota</taxon>
        <taxon>Cyanophyceae</taxon>
        <taxon>Nostocales</taxon>
        <taxon>Nostocaceae</taxon>
        <taxon>Nostoc</taxon>
    </lineage>
</organism>
<dbReference type="InterPro" id="IPR014315">
    <property type="entry name" value="ABC_heterocyst_DevB"/>
</dbReference>
<dbReference type="EnsemblBacteria" id="ACC80774">
    <property type="protein sequence ID" value="ACC80774"/>
    <property type="gene ID" value="Npun_R2170"/>
</dbReference>
<dbReference type="RefSeq" id="WP_012408775.1">
    <property type="nucleotide sequence ID" value="NC_010628.1"/>
</dbReference>
<proteinExistence type="predicted"/>
<dbReference type="SUPFAM" id="SSF111369">
    <property type="entry name" value="HlyD-like secretion proteins"/>
    <property type="match status" value="1"/>
</dbReference>
<feature type="transmembrane region" description="Helical" evidence="3">
    <location>
        <begin position="12"/>
        <end position="32"/>
    </location>
</feature>
<name>B2J674_NOSP7</name>
<dbReference type="NCBIfam" id="TIGR02971">
    <property type="entry name" value="heterocyst_DevB"/>
    <property type="match status" value="1"/>
</dbReference>
<dbReference type="Proteomes" id="UP000001191">
    <property type="component" value="Chromosome"/>
</dbReference>